<feature type="domain" description="Phage head morphogenesis" evidence="1">
    <location>
        <begin position="148"/>
        <end position="265"/>
    </location>
</feature>
<dbReference type="EMBL" id="JXRP01000017">
    <property type="protein sequence ID" value="KIL45752.1"/>
    <property type="molecule type" value="Genomic_DNA"/>
</dbReference>
<dbReference type="InterPro" id="IPR006528">
    <property type="entry name" value="Phage_head_morphogenesis_dom"/>
</dbReference>
<name>A0A0C2V9W3_9BACL</name>
<gene>
    <name evidence="2" type="ORF">KP78_21010</name>
</gene>
<keyword evidence="3" id="KW-1185">Reference proteome</keyword>
<evidence type="ECO:0000313" key="3">
    <source>
        <dbReference type="Proteomes" id="UP000031938"/>
    </source>
</evidence>
<dbReference type="AlphaFoldDB" id="A0A0C2V9W3"/>
<dbReference type="STRING" id="889306.KP78_21010"/>
<dbReference type="PATRIC" id="fig|889306.3.peg.2117"/>
<reference evidence="2 3" key="1">
    <citation type="submission" date="2015-01" db="EMBL/GenBank/DDBJ databases">
        <title>Genome sequencing of Jeotgalibacillus soli.</title>
        <authorList>
            <person name="Goh K.M."/>
            <person name="Chan K.-G."/>
            <person name="Yaakop A.S."/>
            <person name="Ee R."/>
            <person name="Gan H.M."/>
            <person name="Chan C.S."/>
        </authorList>
    </citation>
    <scope>NUCLEOTIDE SEQUENCE [LARGE SCALE GENOMIC DNA]</scope>
    <source>
        <strain evidence="2 3">P9</strain>
    </source>
</reference>
<dbReference type="Proteomes" id="UP000031938">
    <property type="component" value="Unassembled WGS sequence"/>
</dbReference>
<proteinExistence type="predicted"/>
<dbReference type="Pfam" id="PF04233">
    <property type="entry name" value="Phage_Mu_F"/>
    <property type="match status" value="1"/>
</dbReference>
<comment type="caution">
    <text evidence="2">The sequence shown here is derived from an EMBL/GenBank/DDBJ whole genome shotgun (WGS) entry which is preliminary data.</text>
</comment>
<evidence type="ECO:0000259" key="1">
    <source>
        <dbReference type="Pfam" id="PF04233"/>
    </source>
</evidence>
<evidence type="ECO:0000313" key="2">
    <source>
        <dbReference type="EMBL" id="KIL45752.1"/>
    </source>
</evidence>
<organism evidence="2 3">
    <name type="scientific">Jeotgalibacillus soli</name>
    <dbReference type="NCBI Taxonomy" id="889306"/>
    <lineage>
        <taxon>Bacteria</taxon>
        <taxon>Bacillati</taxon>
        <taxon>Bacillota</taxon>
        <taxon>Bacilli</taxon>
        <taxon>Bacillales</taxon>
        <taxon>Caryophanaceae</taxon>
        <taxon>Jeotgalibacillus</taxon>
    </lineage>
</organism>
<protein>
    <recommendedName>
        <fullName evidence="1">Phage head morphogenesis domain-containing protein</fullName>
    </recommendedName>
</protein>
<sequence length="341" mass="39727">MRMNQLEIEALLDKLLAQTEDDLEKVFNRRLKSIQFRISEMFRKYEKNGELGWTEVNQQDRLAIELANIAKELTGDYRLIIRELQQSFQYQYLEGYLRTAYLLEKAAGSEMGFMIPSVATIKEVLLNPIAELTLSAVLQQHRNEIVRKINIEIAQGFQNGESYSQIAKRIEKTVNFRKNRALVVARTEGGRVRSLIGEKAEETAKKFVEITGVWMSALDFSVRDSHKTLDGQKTDKEGYFRYLGLKAKGPHQWNVPSMDIQCRCVKLRLVNNMLPEYRRGRDYMDPNYQQKLANRIDKLMADESLTYKQALKKAQKEISPPSVMREYETFEQWHGRLKKAS</sequence>
<accession>A0A0C2V9W3</accession>